<organism evidence="1">
    <name type="scientific">Spodoptera frugiperda</name>
    <name type="common">Fall armyworm</name>
    <dbReference type="NCBI Taxonomy" id="7108"/>
    <lineage>
        <taxon>Eukaryota</taxon>
        <taxon>Metazoa</taxon>
        <taxon>Ecdysozoa</taxon>
        <taxon>Arthropoda</taxon>
        <taxon>Hexapoda</taxon>
        <taxon>Insecta</taxon>
        <taxon>Pterygota</taxon>
        <taxon>Neoptera</taxon>
        <taxon>Endopterygota</taxon>
        <taxon>Lepidoptera</taxon>
        <taxon>Glossata</taxon>
        <taxon>Ditrysia</taxon>
        <taxon>Noctuoidea</taxon>
        <taxon>Noctuidae</taxon>
        <taxon>Amphipyrinae</taxon>
        <taxon>Spodoptera</taxon>
    </lineage>
</organism>
<dbReference type="EMBL" id="ODYU01005107">
    <property type="protein sequence ID" value="SOQ45652.1"/>
    <property type="molecule type" value="Genomic_DNA"/>
</dbReference>
<evidence type="ECO:0000313" key="1">
    <source>
        <dbReference type="EMBL" id="SOQ45652.1"/>
    </source>
</evidence>
<dbReference type="AlphaFoldDB" id="A0A2H1VYQ5"/>
<proteinExistence type="predicted"/>
<name>A0A2H1VYQ5_SPOFR</name>
<accession>A0A2H1VYQ5</accession>
<reference evidence="1" key="1">
    <citation type="submission" date="2016-07" db="EMBL/GenBank/DDBJ databases">
        <authorList>
            <person name="Bretaudeau A."/>
        </authorList>
    </citation>
    <scope>NUCLEOTIDE SEQUENCE</scope>
    <source>
        <strain evidence="1">Rice</strain>
        <tissue evidence="1">Whole body</tissue>
    </source>
</reference>
<sequence length="103" mass="11487">MFDSELKYRLFISRLQHFDYTVGAVAEQPTATQRVVDSMPTRCSSLCDPQIVVSDLGVMCMLGAIYTSFIGANDQTGHLMVSYYAPPMDTRNTRGVTARLEID</sequence>
<protein>
    <submittedName>
        <fullName evidence="1">SFRICE_031237</fullName>
    </submittedName>
</protein>
<gene>
    <name evidence="1" type="ORF">SFRICE_031237</name>
</gene>